<feature type="domain" description="Co-chaperone DjlA N-terminal" evidence="1">
    <location>
        <begin position="28"/>
        <end position="144"/>
    </location>
</feature>
<evidence type="ECO:0000313" key="3">
    <source>
        <dbReference type="Proteomes" id="UP000585437"/>
    </source>
</evidence>
<dbReference type="Gene3D" id="1.10.3680.10">
    <property type="entry name" value="TerB-like"/>
    <property type="match status" value="1"/>
</dbReference>
<sequence>MLDRIQAFLHTLTAPHHTDEFAPDDPRVAFVALCFQVMEADGNMSEEEQQKFRDLMRDRYDLSPEGLQSLIEAGRQAGSEAVDYYRFTSDLRKHLVDEEDRIELLGILWDIVYADGQRSEIEDHVIWRIADLLGVSARDRVLQRQEAAARTSAHPVAGEEEEKV</sequence>
<dbReference type="InterPro" id="IPR029024">
    <property type="entry name" value="TerB-like"/>
</dbReference>
<evidence type="ECO:0000313" key="2">
    <source>
        <dbReference type="EMBL" id="MBB6508751.1"/>
    </source>
</evidence>
<dbReference type="Proteomes" id="UP000585437">
    <property type="component" value="Unassembled WGS sequence"/>
</dbReference>
<gene>
    <name evidence="2" type="ORF">F4695_002100</name>
</gene>
<organism evidence="2 3">
    <name type="scientific">Rhizobium soli</name>
    <dbReference type="NCBI Taxonomy" id="424798"/>
    <lineage>
        <taxon>Bacteria</taxon>
        <taxon>Pseudomonadati</taxon>
        <taxon>Pseudomonadota</taxon>
        <taxon>Alphaproteobacteria</taxon>
        <taxon>Hyphomicrobiales</taxon>
        <taxon>Rhizobiaceae</taxon>
        <taxon>Rhizobium/Agrobacterium group</taxon>
        <taxon>Rhizobium</taxon>
    </lineage>
</organism>
<evidence type="ECO:0000259" key="1">
    <source>
        <dbReference type="Pfam" id="PF05099"/>
    </source>
</evidence>
<comment type="caution">
    <text evidence="2">The sequence shown here is derived from an EMBL/GenBank/DDBJ whole genome shotgun (WGS) entry which is preliminary data.</text>
</comment>
<dbReference type="RefSeq" id="WP_062462449.1">
    <property type="nucleotide sequence ID" value="NZ_JACHBU010000003.1"/>
</dbReference>
<keyword evidence="3" id="KW-1185">Reference proteome</keyword>
<reference evidence="2 3" key="1">
    <citation type="submission" date="2020-08" db="EMBL/GenBank/DDBJ databases">
        <title>The Agave Microbiome: Exploring the role of microbial communities in plant adaptations to desert environments.</title>
        <authorList>
            <person name="Partida-Martinez L.P."/>
        </authorList>
    </citation>
    <scope>NUCLEOTIDE SEQUENCE [LARGE SCALE GENOMIC DNA]</scope>
    <source>
        <strain evidence="2 3">AS3.12</strain>
    </source>
</reference>
<dbReference type="Pfam" id="PF05099">
    <property type="entry name" value="TerB"/>
    <property type="match status" value="1"/>
</dbReference>
<dbReference type="SUPFAM" id="SSF158682">
    <property type="entry name" value="TerB-like"/>
    <property type="match status" value="1"/>
</dbReference>
<name>A0A7X0JLC2_9HYPH</name>
<dbReference type="EMBL" id="JACHBU010000003">
    <property type="protein sequence ID" value="MBB6508751.1"/>
    <property type="molecule type" value="Genomic_DNA"/>
</dbReference>
<accession>A0A7X0JLC2</accession>
<proteinExistence type="predicted"/>
<protein>
    <submittedName>
        <fullName evidence="2">Putative tellurite resistance protein B-like protein</fullName>
    </submittedName>
</protein>
<dbReference type="AlphaFoldDB" id="A0A7X0JLC2"/>
<dbReference type="CDD" id="cd07313">
    <property type="entry name" value="terB_like_2"/>
    <property type="match status" value="1"/>
</dbReference>
<dbReference type="InterPro" id="IPR007791">
    <property type="entry name" value="DjlA_N"/>
</dbReference>